<dbReference type="PROSITE" id="PS50850">
    <property type="entry name" value="MFS"/>
    <property type="match status" value="1"/>
</dbReference>
<dbReference type="Pfam" id="PF07690">
    <property type="entry name" value="MFS_1"/>
    <property type="match status" value="1"/>
</dbReference>
<evidence type="ECO:0000256" key="3">
    <source>
        <dbReference type="ARBA" id="ARBA00022448"/>
    </source>
</evidence>
<feature type="transmembrane region" description="Helical" evidence="7">
    <location>
        <begin position="429"/>
        <end position="448"/>
    </location>
</feature>
<comment type="similarity">
    <text evidence="2">Belongs to the major facilitator superfamily.</text>
</comment>
<feature type="transmembrane region" description="Helical" evidence="7">
    <location>
        <begin position="341"/>
        <end position="360"/>
    </location>
</feature>
<feature type="transmembrane region" description="Helical" evidence="7">
    <location>
        <begin position="60"/>
        <end position="76"/>
    </location>
</feature>
<dbReference type="GO" id="GO:0016020">
    <property type="term" value="C:membrane"/>
    <property type="evidence" value="ECO:0007669"/>
    <property type="project" value="TreeGrafter"/>
</dbReference>
<name>A0A5C3KHQ6_COPMA</name>
<dbReference type="FunFam" id="1.20.1250.20:FF:000286">
    <property type="entry name" value="MFS efflux transporter"/>
    <property type="match status" value="1"/>
</dbReference>
<keyword evidence="3" id="KW-0813">Transport</keyword>
<keyword evidence="4 7" id="KW-0812">Transmembrane</keyword>
<dbReference type="SUPFAM" id="SSF103473">
    <property type="entry name" value="MFS general substrate transporter"/>
    <property type="match status" value="1"/>
</dbReference>
<feature type="transmembrane region" description="Helical" evidence="7">
    <location>
        <begin position="278"/>
        <end position="302"/>
    </location>
</feature>
<dbReference type="InterPro" id="IPR036259">
    <property type="entry name" value="MFS_trans_sf"/>
</dbReference>
<evidence type="ECO:0000256" key="5">
    <source>
        <dbReference type="ARBA" id="ARBA00022989"/>
    </source>
</evidence>
<feature type="transmembrane region" description="Helical" evidence="7">
    <location>
        <begin position="314"/>
        <end position="332"/>
    </location>
</feature>
<evidence type="ECO:0000259" key="8">
    <source>
        <dbReference type="PROSITE" id="PS50850"/>
    </source>
</evidence>
<evidence type="ECO:0000313" key="10">
    <source>
        <dbReference type="Proteomes" id="UP000307440"/>
    </source>
</evidence>
<dbReference type="EMBL" id="ML210327">
    <property type="protein sequence ID" value="TFK19731.1"/>
    <property type="molecule type" value="Genomic_DNA"/>
</dbReference>
<organism evidence="9 10">
    <name type="scientific">Coprinopsis marcescibilis</name>
    <name type="common">Agaric fungus</name>
    <name type="synonym">Psathyrella marcescibilis</name>
    <dbReference type="NCBI Taxonomy" id="230819"/>
    <lineage>
        <taxon>Eukaryota</taxon>
        <taxon>Fungi</taxon>
        <taxon>Dikarya</taxon>
        <taxon>Basidiomycota</taxon>
        <taxon>Agaricomycotina</taxon>
        <taxon>Agaricomycetes</taxon>
        <taxon>Agaricomycetidae</taxon>
        <taxon>Agaricales</taxon>
        <taxon>Agaricineae</taxon>
        <taxon>Psathyrellaceae</taxon>
        <taxon>Coprinopsis</taxon>
    </lineage>
</organism>
<feature type="transmembrane region" description="Helical" evidence="7">
    <location>
        <begin position="96"/>
        <end position="120"/>
    </location>
</feature>
<evidence type="ECO:0000256" key="1">
    <source>
        <dbReference type="ARBA" id="ARBA00004127"/>
    </source>
</evidence>
<dbReference type="PANTHER" id="PTHR23514">
    <property type="entry name" value="BYPASS OF STOP CODON PROTEIN 6"/>
    <property type="match status" value="1"/>
</dbReference>
<evidence type="ECO:0000256" key="4">
    <source>
        <dbReference type="ARBA" id="ARBA00022692"/>
    </source>
</evidence>
<keyword evidence="6 7" id="KW-0472">Membrane</keyword>
<dbReference type="InterPro" id="IPR051788">
    <property type="entry name" value="MFS_Transporter"/>
</dbReference>
<dbReference type="GO" id="GO:0022857">
    <property type="term" value="F:transmembrane transporter activity"/>
    <property type="evidence" value="ECO:0007669"/>
    <property type="project" value="InterPro"/>
</dbReference>
<gene>
    <name evidence="9" type="ORF">FA15DRAFT_570206</name>
</gene>
<dbReference type="InterPro" id="IPR011701">
    <property type="entry name" value="MFS"/>
</dbReference>
<proteinExistence type="inferred from homology"/>
<sequence>YELKPLPKAVHRTQATIFSKSNDDKHGTATQYVSDSSHLDLPEGRVPAHTGMQGRHKRNSMIQFAALCWMVFLIGWNDGTTGPLLPRMQQEYQLGYLIVSMIFVANSIGFITGAIANILLTDRLGLGKIMVLGSCVQFVGYVVMCAAPPFPVIACSYGLTGFGISLQNAQANGLLGSLKEHMSVKLGIFHCLYGLGAFVSPFVSTHFSGIYIWSFHYLISSGLQLSNLLFLILVFRFRKQDDILADAGQEATNEATDGARLGDHSTFASMFKLPAVHLLAAFAVIYVGAEVTLGGWIVTFIIRERGGGPNSGYISSGFFGGLALGRVALLWLNKLVGEERIMYLYSALAIALELTVWFVPSIIENAIAVSVIGMLLGPMFPIIISHSSRILPRWMLTACIGWIAGVGVSGSAVLPFVTGVLASRFGIRSLQPLMVSIMGTMLVLWVCVPKVVRRVD</sequence>
<feature type="transmembrane region" description="Helical" evidence="7">
    <location>
        <begin position="366"/>
        <end position="384"/>
    </location>
</feature>
<accession>A0A5C3KHQ6</accession>
<feature type="transmembrane region" description="Helical" evidence="7">
    <location>
        <begin position="396"/>
        <end position="417"/>
    </location>
</feature>
<evidence type="ECO:0000313" key="9">
    <source>
        <dbReference type="EMBL" id="TFK19731.1"/>
    </source>
</evidence>
<protein>
    <submittedName>
        <fullName evidence="9">MFS transporter</fullName>
    </submittedName>
</protein>
<feature type="non-terminal residue" evidence="9">
    <location>
        <position position="456"/>
    </location>
</feature>
<keyword evidence="5 7" id="KW-1133">Transmembrane helix</keyword>
<evidence type="ECO:0000256" key="2">
    <source>
        <dbReference type="ARBA" id="ARBA00008335"/>
    </source>
</evidence>
<evidence type="ECO:0000256" key="7">
    <source>
        <dbReference type="SAM" id="Phobius"/>
    </source>
</evidence>
<keyword evidence="10" id="KW-1185">Reference proteome</keyword>
<dbReference type="AlphaFoldDB" id="A0A5C3KHQ6"/>
<dbReference type="PANTHER" id="PTHR23514:SF3">
    <property type="entry name" value="BYPASS OF STOP CODON PROTEIN 6"/>
    <property type="match status" value="1"/>
</dbReference>
<feature type="non-terminal residue" evidence="9">
    <location>
        <position position="1"/>
    </location>
</feature>
<evidence type="ECO:0000256" key="6">
    <source>
        <dbReference type="ARBA" id="ARBA00023136"/>
    </source>
</evidence>
<dbReference type="Proteomes" id="UP000307440">
    <property type="component" value="Unassembled WGS sequence"/>
</dbReference>
<dbReference type="InterPro" id="IPR020846">
    <property type="entry name" value="MFS_dom"/>
</dbReference>
<dbReference type="OrthoDB" id="413079at2759"/>
<dbReference type="GO" id="GO:0012505">
    <property type="term" value="C:endomembrane system"/>
    <property type="evidence" value="ECO:0007669"/>
    <property type="project" value="UniProtKB-SubCell"/>
</dbReference>
<reference evidence="9 10" key="1">
    <citation type="journal article" date="2019" name="Nat. Ecol. Evol.">
        <title>Megaphylogeny resolves global patterns of mushroom evolution.</title>
        <authorList>
            <person name="Varga T."/>
            <person name="Krizsan K."/>
            <person name="Foldi C."/>
            <person name="Dima B."/>
            <person name="Sanchez-Garcia M."/>
            <person name="Sanchez-Ramirez S."/>
            <person name="Szollosi G.J."/>
            <person name="Szarkandi J.G."/>
            <person name="Papp V."/>
            <person name="Albert L."/>
            <person name="Andreopoulos W."/>
            <person name="Angelini C."/>
            <person name="Antonin V."/>
            <person name="Barry K.W."/>
            <person name="Bougher N.L."/>
            <person name="Buchanan P."/>
            <person name="Buyck B."/>
            <person name="Bense V."/>
            <person name="Catcheside P."/>
            <person name="Chovatia M."/>
            <person name="Cooper J."/>
            <person name="Damon W."/>
            <person name="Desjardin D."/>
            <person name="Finy P."/>
            <person name="Geml J."/>
            <person name="Haridas S."/>
            <person name="Hughes K."/>
            <person name="Justo A."/>
            <person name="Karasinski D."/>
            <person name="Kautmanova I."/>
            <person name="Kiss B."/>
            <person name="Kocsube S."/>
            <person name="Kotiranta H."/>
            <person name="LaButti K.M."/>
            <person name="Lechner B.E."/>
            <person name="Liimatainen K."/>
            <person name="Lipzen A."/>
            <person name="Lukacs Z."/>
            <person name="Mihaltcheva S."/>
            <person name="Morgado L.N."/>
            <person name="Niskanen T."/>
            <person name="Noordeloos M.E."/>
            <person name="Ohm R.A."/>
            <person name="Ortiz-Santana B."/>
            <person name="Ovrebo C."/>
            <person name="Racz N."/>
            <person name="Riley R."/>
            <person name="Savchenko A."/>
            <person name="Shiryaev A."/>
            <person name="Soop K."/>
            <person name="Spirin V."/>
            <person name="Szebenyi C."/>
            <person name="Tomsovsky M."/>
            <person name="Tulloss R.E."/>
            <person name="Uehling J."/>
            <person name="Grigoriev I.V."/>
            <person name="Vagvolgyi C."/>
            <person name="Papp T."/>
            <person name="Martin F.M."/>
            <person name="Miettinen O."/>
            <person name="Hibbett D.S."/>
            <person name="Nagy L.G."/>
        </authorList>
    </citation>
    <scope>NUCLEOTIDE SEQUENCE [LARGE SCALE GENOMIC DNA]</scope>
    <source>
        <strain evidence="9 10">CBS 121175</strain>
    </source>
</reference>
<comment type="subcellular location">
    <subcellularLocation>
        <location evidence="1">Endomembrane system</location>
        <topology evidence="1">Multi-pass membrane protein</topology>
    </subcellularLocation>
</comment>
<feature type="domain" description="Major facilitator superfamily (MFS) profile" evidence="8">
    <location>
        <begin position="63"/>
        <end position="452"/>
    </location>
</feature>
<feature type="transmembrane region" description="Helical" evidence="7">
    <location>
        <begin position="210"/>
        <end position="235"/>
    </location>
</feature>
<dbReference type="Gene3D" id="1.20.1250.20">
    <property type="entry name" value="MFS general substrate transporter like domains"/>
    <property type="match status" value="2"/>
</dbReference>